<dbReference type="FunFam" id="3.20.20.80:FF:000050">
    <property type="entry name" value="Beta-mannosidase B"/>
    <property type="match status" value="1"/>
</dbReference>
<keyword evidence="15" id="KW-1185">Reference proteome</keyword>
<evidence type="ECO:0000256" key="10">
    <source>
        <dbReference type="ARBA" id="ARBA00041614"/>
    </source>
</evidence>
<dbReference type="Proteomes" id="UP000019473">
    <property type="component" value="Unassembled WGS sequence"/>
</dbReference>
<dbReference type="Gene3D" id="2.60.40.10">
    <property type="entry name" value="Immunoglobulins"/>
    <property type="match status" value="2"/>
</dbReference>
<dbReference type="GO" id="GO:0006516">
    <property type="term" value="P:glycoprotein catabolic process"/>
    <property type="evidence" value="ECO:0007669"/>
    <property type="project" value="TreeGrafter"/>
</dbReference>
<dbReference type="InterPro" id="IPR017853">
    <property type="entry name" value="GH"/>
</dbReference>
<dbReference type="SUPFAM" id="SSF49785">
    <property type="entry name" value="Galactose-binding domain-like"/>
    <property type="match status" value="1"/>
</dbReference>
<dbReference type="SUPFAM" id="SSF51445">
    <property type="entry name" value="(Trans)glycosidases"/>
    <property type="match status" value="1"/>
</dbReference>
<dbReference type="InterPro" id="IPR036156">
    <property type="entry name" value="Beta-gal/glucu_dom_sf"/>
</dbReference>
<dbReference type="InterPro" id="IPR008979">
    <property type="entry name" value="Galactose-bd-like_sf"/>
</dbReference>
<name>W9W632_9EURO</name>
<dbReference type="STRING" id="1182544.W9W632"/>
<evidence type="ECO:0000256" key="5">
    <source>
        <dbReference type="ARBA" id="ARBA00023277"/>
    </source>
</evidence>
<evidence type="ECO:0000259" key="12">
    <source>
        <dbReference type="Pfam" id="PF17786"/>
    </source>
</evidence>
<dbReference type="FunFam" id="2.60.120.260:FF:000118">
    <property type="entry name" value="Beta-mannosidase B"/>
    <property type="match status" value="1"/>
</dbReference>
<evidence type="ECO:0000256" key="2">
    <source>
        <dbReference type="ARBA" id="ARBA00004740"/>
    </source>
</evidence>
<keyword evidence="5" id="KW-0119">Carbohydrate metabolism</keyword>
<dbReference type="InterPro" id="IPR054593">
    <property type="entry name" value="Beta-mannosidase-like_N2"/>
</dbReference>
<organism evidence="14 15">
    <name type="scientific">Cladophialophora yegresii CBS 114405</name>
    <dbReference type="NCBI Taxonomy" id="1182544"/>
    <lineage>
        <taxon>Eukaryota</taxon>
        <taxon>Fungi</taxon>
        <taxon>Dikarya</taxon>
        <taxon>Ascomycota</taxon>
        <taxon>Pezizomycotina</taxon>
        <taxon>Eurotiomycetes</taxon>
        <taxon>Chaetothyriomycetidae</taxon>
        <taxon>Chaetothyriales</taxon>
        <taxon>Herpotrichiellaceae</taxon>
        <taxon>Cladophialophora</taxon>
    </lineage>
</organism>
<evidence type="ECO:0000259" key="13">
    <source>
        <dbReference type="Pfam" id="PF22666"/>
    </source>
</evidence>
<keyword evidence="4" id="KW-0378">Hydrolase</keyword>
<evidence type="ECO:0000256" key="9">
    <source>
        <dbReference type="ARBA" id="ARBA00041069"/>
    </source>
</evidence>
<sequence>MTRKLNRTALSSGWTLFETDAQTKDEIPVKSVPSVVHLDLIEAQRIPDPFIGFNELDVQWVAERKWSYRTTIKRPNVREETRIALLFEGLDTFADVKLNGQSILYSENMFLSHRCDVTDLLKPDVDNELCIDFDSALLKGREIEIQHPQYHFKSVASIPGENGRVGVRKAQYHWGWDWGPVLMTAGPWRPVWLETYQSRISNVWFDIQVSKDNQSASGKIFVSSEGRSKCVKIEVTQDGTPVFEQEAQSTADGLSMVDITLENPKLWYPNGYGSQPLYEVRAQLSDDAGPLDEVVKQTGIRRAELIQDKDEVGESFYFRVNGVDVFAGGSNWIPADNFLPRVTEQKYRDWLQLVVEGGQNMVSRIWGGGIYEDDKFYDVCDELGIMVWQDFMFACASYPTYPEILASIEEEARCNLRRLRHHPSIVLYAGNNEDYQMQEMWKLDYIKEDKDPQSWLESTFPARYIYEKLLPDVAAEEAPDVAYWPSSPFSRGDPCNDLTIGDVHQWNVWHGSQEKYQAYERIGGRFNSEFGLEAFPALQTIKDFISDSADLHPRSAVMDFHNKAEGHERRIGLYQAENFRPVSSLESFVYLTQVSQSEAMYFAYKPWRRQYGESRHCGGALVWQINDCWPCTSWALVDYHLRKKPAFYTIARCLAPVAVGVQREYRDWSVMHARPAKTTKWRLWVASSRLESFEAQVELRFVSIKTGKEIKPAWRKTCRVVHNGTTALLHGETQNEKEEPHILAARVVVDGVCIARDTDWPQPLKYHSFEDRGLVITKAGKKLRISVEKPVKALVVEEIDGVKFSDNCLDVVPGDEQTIEIKQGDVNADSLVWRYLGCEDGVLGARRESKI</sequence>
<dbReference type="Pfam" id="PF22666">
    <property type="entry name" value="Glyco_hydro_2_N2"/>
    <property type="match status" value="1"/>
</dbReference>
<dbReference type="InterPro" id="IPR013783">
    <property type="entry name" value="Ig-like_fold"/>
</dbReference>
<dbReference type="HOGENOM" id="CLU_005015_1_1_1"/>
<dbReference type="VEuPathDB" id="FungiDB:A1O7_04134"/>
<feature type="domain" description="Glycoside hydrolase family 2 immunoglobulin-like beta-sandwich" evidence="11">
    <location>
        <begin position="199"/>
        <end position="301"/>
    </location>
</feature>
<proteinExistence type="inferred from homology"/>
<dbReference type="Gene3D" id="2.60.120.260">
    <property type="entry name" value="Galactose-binding domain-like"/>
    <property type="match status" value="1"/>
</dbReference>
<evidence type="ECO:0000256" key="6">
    <source>
        <dbReference type="ARBA" id="ARBA00023295"/>
    </source>
</evidence>
<feature type="domain" description="Beta-mannosidase-like galactose-binding" evidence="13">
    <location>
        <begin position="15"/>
        <end position="189"/>
    </location>
</feature>
<dbReference type="SUPFAM" id="SSF49303">
    <property type="entry name" value="beta-Galactosidase/glucuronidase domain"/>
    <property type="match status" value="2"/>
</dbReference>
<dbReference type="GO" id="GO:0000272">
    <property type="term" value="P:polysaccharide catabolic process"/>
    <property type="evidence" value="ECO:0007669"/>
    <property type="project" value="UniProtKB-KW"/>
</dbReference>
<dbReference type="Pfam" id="PF17786">
    <property type="entry name" value="Mannosidase_ig"/>
    <property type="match status" value="1"/>
</dbReference>
<comment type="similarity">
    <text evidence="8">Belongs to the glycosyl hydrolase 2 family. Beta-mannosidase B subfamily.</text>
</comment>
<evidence type="ECO:0000259" key="11">
    <source>
        <dbReference type="Pfam" id="PF00703"/>
    </source>
</evidence>
<dbReference type="InterPro" id="IPR050887">
    <property type="entry name" value="Beta-mannosidase_GH2"/>
</dbReference>
<evidence type="ECO:0000256" key="1">
    <source>
        <dbReference type="ARBA" id="ARBA00000829"/>
    </source>
</evidence>
<dbReference type="InterPro" id="IPR006102">
    <property type="entry name" value="Ig-like_GH2"/>
</dbReference>
<evidence type="ECO:0000256" key="8">
    <source>
        <dbReference type="ARBA" id="ARBA00038429"/>
    </source>
</evidence>
<evidence type="ECO:0000256" key="7">
    <source>
        <dbReference type="ARBA" id="ARBA00023326"/>
    </source>
</evidence>
<dbReference type="OrthoDB" id="2866996at2759"/>
<dbReference type="Pfam" id="PF00703">
    <property type="entry name" value="Glyco_hydro_2"/>
    <property type="match status" value="1"/>
</dbReference>
<dbReference type="GeneID" id="19178724"/>
<dbReference type="AlphaFoldDB" id="W9W632"/>
<dbReference type="EC" id="3.2.1.25" evidence="3"/>
<evidence type="ECO:0000256" key="4">
    <source>
        <dbReference type="ARBA" id="ARBA00022801"/>
    </source>
</evidence>
<accession>W9W632</accession>
<dbReference type="eggNOG" id="KOG2230">
    <property type="taxonomic scope" value="Eukaryota"/>
</dbReference>
<dbReference type="EMBL" id="AMGW01000003">
    <property type="protein sequence ID" value="EXJ59986.1"/>
    <property type="molecule type" value="Genomic_DNA"/>
</dbReference>
<feature type="domain" description="Mannosidase Ig/CBM-like" evidence="12">
    <location>
        <begin position="679"/>
        <end position="766"/>
    </location>
</feature>
<dbReference type="RefSeq" id="XP_007756339.1">
    <property type="nucleotide sequence ID" value="XM_007758149.1"/>
</dbReference>
<gene>
    <name evidence="14" type="ORF">A1O7_04134</name>
</gene>
<protein>
    <recommendedName>
        <fullName evidence="9">Beta-mannosidase B</fullName>
        <ecNumber evidence="3">3.2.1.25</ecNumber>
    </recommendedName>
    <alternativeName>
        <fullName evidence="10">Mannanase B</fullName>
    </alternativeName>
</protein>
<evidence type="ECO:0000313" key="14">
    <source>
        <dbReference type="EMBL" id="EXJ59986.1"/>
    </source>
</evidence>
<keyword evidence="6" id="KW-0326">Glycosidase</keyword>
<comment type="pathway">
    <text evidence="2">Glycan metabolism; N-glycan degradation.</text>
</comment>
<evidence type="ECO:0000313" key="15">
    <source>
        <dbReference type="Proteomes" id="UP000019473"/>
    </source>
</evidence>
<keyword evidence="7" id="KW-0624">Polysaccharide degradation</keyword>
<dbReference type="InterPro" id="IPR041447">
    <property type="entry name" value="Mannosidase_ig"/>
</dbReference>
<dbReference type="Gene3D" id="3.20.20.80">
    <property type="entry name" value="Glycosidases"/>
    <property type="match status" value="1"/>
</dbReference>
<dbReference type="GO" id="GO:0004567">
    <property type="term" value="F:beta-mannosidase activity"/>
    <property type="evidence" value="ECO:0007669"/>
    <property type="project" value="UniProtKB-EC"/>
</dbReference>
<dbReference type="PANTHER" id="PTHR43730">
    <property type="entry name" value="BETA-MANNOSIDASE"/>
    <property type="match status" value="1"/>
</dbReference>
<dbReference type="PANTHER" id="PTHR43730:SF1">
    <property type="entry name" value="BETA-MANNOSIDASE"/>
    <property type="match status" value="1"/>
</dbReference>
<reference evidence="14 15" key="1">
    <citation type="submission" date="2013-03" db="EMBL/GenBank/DDBJ databases">
        <title>The Genome Sequence of Cladophialophora yegresii CBS 114405.</title>
        <authorList>
            <consortium name="The Broad Institute Genomics Platform"/>
            <person name="Cuomo C."/>
            <person name="de Hoog S."/>
            <person name="Gorbushina A."/>
            <person name="Walker B."/>
            <person name="Young S.K."/>
            <person name="Zeng Q."/>
            <person name="Gargeya S."/>
            <person name="Fitzgerald M."/>
            <person name="Haas B."/>
            <person name="Abouelleil A."/>
            <person name="Allen A.W."/>
            <person name="Alvarado L."/>
            <person name="Arachchi H.M."/>
            <person name="Berlin A.M."/>
            <person name="Chapman S.B."/>
            <person name="Gainer-Dewar J."/>
            <person name="Goldberg J."/>
            <person name="Griggs A."/>
            <person name="Gujja S."/>
            <person name="Hansen M."/>
            <person name="Howarth C."/>
            <person name="Imamovic A."/>
            <person name="Ireland A."/>
            <person name="Larimer J."/>
            <person name="McCowan C."/>
            <person name="Murphy C."/>
            <person name="Pearson M."/>
            <person name="Poon T.W."/>
            <person name="Priest M."/>
            <person name="Roberts A."/>
            <person name="Saif S."/>
            <person name="Shea T."/>
            <person name="Sisk P."/>
            <person name="Sykes S."/>
            <person name="Wortman J."/>
            <person name="Nusbaum C."/>
            <person name="Birren B."/>
        </authorList>
    </citation>
    <scope>NUCLEOTIDE SEQUENCE [LARGE SCALE GENOMIC DNA]</scope>
    <source>
        <strain evidence="14 15">CBS 114405</strain>
    </source>
</reference>
<comment type="catalytic activity">
    <reaction evidence="1">
        <text>Hydrolysis of terminal, non-reducing beta-D-mannose residues in beta-D-mannosides.</text>
        <dbReference type="EC" id="3.2.1.25"/>
    </reaction>
</comment>
<comment type="caution">
    <text evidence="14">The sequence shown here is derived from an EMBL/GenBank/DDBJ whole genome shotgun (WGS) entry which is preliminary data.</text>
</comment>
<evidence type="ECO:0000256" key="3">
    <source>
        <dbReference type="ARBA" id="ARBA00012754"/>
    </source>
</evidence>